<dbReference type="GO" id="GO:0045254">
    <property type="term" value="C:pyruvate dehydrogenase complex"/>
    <property type="evidence" value="ECO:0007669"/>
    <property type="project" value="InterPro"/>
</dbReference>
<keyword evidence="3" id="KW-0809">Transit peptide</keyword>
<dbReference type="Gene3D" id="4.10.320.10">
    <property type="entry name" value="E3-binding domain"/>
    <property type="match status" value="1"/>
</dbReference>
<keyword evidence="4" id="KW-0808">Transferase</keyword>
<comment type="caution">
    <text evidence="8">The sequence shown here is derived from an EMBL/GenBank/DDBJ whole genome shotgun (WGS) entry which is preliminary data.</text>
</comment>
<feature type="domain" description="Peripheral subunit-binding (PSBD)" evidence="7">
    <location>
        <begin position="326"/>
        <end position="363"/>
    </location>
</feature>
<dbReference type="CDD" id="cd06849">
    <property type="entry name" value="lipoyl_domain"/>
    <property type="match status" value="2"/>
</dbReference>
<dbReference type="InterPro" id="IPR000089">
    <property type="entry name" value="Biotin_lipoyl"/>
</dbReference>
<dbReference type="PROSITE" id="PS51826">
    <property type="entry name" value="PSBD"/>
    <property type="match status" value="1"/>
</dbReference>
<accession>A0A8K0H437</accession>
<dbReference type="Proteomes" id="UP000796880">
    <property type="component" value="Unassembled WGS sequence"/>
</dbReference>
<dbReference type="PROSITE" id="PS00189">
    <property type="entry name" value="LIPOYL"/>
    <property type="match status" value="2"/>
</dbReference>
<dbReference type="EMBL" id="VOIH02000006">
    <property type="protein sequence ID" value="KAF3445244.1"/>
    <property type="molecule type" value="Genomic_DNA"/>
</dbReference>
<evidence type="ECO:0000313" key="9">
    <source>
        <dbReference type="Proteomes" id="UP000796880"/>
    </source>
</evidence>
<sequence>MALSRLRQPVTSRARSFFRACLLSSSYYSSLSRTCTAQNSKVVGQDILLRPTSSTMYGGVQDKLLNFKQCIGVRYFSTADTTHMVLGMPALSPTMTQGNILTWRKKEGDKIEVGDVLCEIETDKATLEFESLEEGFLAKILVPEGSKDVPVGQPIAITVEDQDDIPNVPATVSGGSEKDVSPNQDVKSEDKVQETSSVNISTSELPTHVLLEMPALSPTMNQGNIYKWRKNEGDKIEVGDVICEIETDKATLEFECLEEGYLAKILAPEGSKDVAVGQPIAVTVEDAADIDIVKNAISSSSGLKEEKSVGNNIKNEVVQQKSAVPRISLSAKILIAEHGLDISSLKASGRHGTLLKGDVLAAIKSGIKSSKGPSSKEKKISSPSASTKTKSHLQQSDSFEDLPNSQIRKVIARRLLESKQNTPHLYLSSEVVLDPLLSLRKDLKEKHDVKVSVNDIVIKAVAVALRNVPQANSYWDDKKGEIILSQSVDISIAVATEKGLMTPILRNADQKSISAISSEIKELAEKARAGKLKPDEFQGGTFSISNLGMFPVDHFCAILNPPQAGILAVGRGNKVVEPVIGSDGVERPAVVTKMKLTISADHRVFDGKVGAAFLSTLQSNFSDIRRLLL</sequence>
<proteinExistence type="inferred from homology"/>
<comment type="similarity">
    <text evidence="1 4">Belongs to the 2-oxoacid dehydrogenase family.</text>
</comment>
<evidence type="ECO:0000256" key="5">
    <source>
        <dbReference type="SAM" id="MobiDB-lite"/>
    </source>
</evidence>
<organism evidence="8 9">
    <name type="scientific">Rhamnella rubrinervis</name>
    <dbReference type="NCBI Taxonomy" id="2594499"/>
    <lineage>
        <taxon>Eukaryota</taxon>
        <taxon>Viridiplantae</taxon>
        <taxon>Streptophyta</taxon>
        <taxon>Embryophyta</taxon>
        <taxon>Tracheophyta</taxon>
        <taxon>Spermatophyta</taxon>
        <taxon>Magnoliopsida</taxon>
        <taxon>eudicotyledons</taxon>
        <taxon>Gunneridae</taxon>
        <taxon>Pentapetalae</taxon>
        <taxon>rosids</taxon>
        <taxon>fabids</taxon>
        <taxon>Rosales</taxon>
        <taxon>Rhamnaceae</taxon>
        <taxon>rhamnoid group</taxon>
        <taxon>Rhamneae</taxon>
        <taxon>Rhamnella</taxon>
    </lineage>
</organism>
<feature type="compositionally biased region" description="Basic and acidic residues" evidence="5">
    <location>
        <begin position="176"/>
        <end position="193"/>
    </location>
</feature>
<dbReference type="InterPro" id="IPR011053">
    <property type="entry name" value="Single_hybrid_motif"/>
</dbReference>
<evidence type="ECO:0000256" key="1">
    <source>
        <dbReference type="ARBA" id="ARBA00007317"/>
    </source>
</evidence>
<dbReference type="GO" id="GO:0016746">
    <property type="term" value="F:acyltransferase activity"/>
    <property type="evidence" value="ECO:0007669"/>
    <property type="project" value="UniProtKB-KW"/>
</dbReference>
<dbReference type="SUPFAM" id="SSF52777">
    <property type="entry name" value="CoA-dependent acyltransferases"/>
    <property type="match status" value="1"/>
</dbReference>
<dbReference type="Pfam" id="PF00198">
    <property type="entry name" value="2-oxoacid_dh"/>
    <property type="match status" value="1"/>
</dbReference>
<keyword evidence="4" id="KW-0012">Acyltransferase</keyword>
<dbReference type="GO" id="GO:0006086">
    <property type="term" value="P:pyruvate decarboxylation to acetyl-CoA"/>
    <property type="evidence" value="ECO:0007669"/>
    <property type="project" value="InterPro"/>
</dbReference>
<dbReference type="FunFam" id="3.30.559.10:FF:000003">
    <property type="entry name" value="Acetyltransferase component of pyruvate dehydrogenase complex"/>
    <property type="match status" value="1"/>
</dbReference>
<dbReference type="InterPro" id="IPR004167">
    <property type="entry name" value="PSBD"/>
</dbReference>
<dbReference type="InterPro" id="IPR036625">
    <property type="entry name" value="E3-bd_dom_sf"/>
</dbReference>
<dbReference type="InterPro" id="IPR023213">
    <property type="entry name" value="CAT-like_dom_sf"/>
</dbReference>
<feature type="region of interest" description="Disordered" evidence="5">
    <location>
        <begin position="368"/>
        <end position="399"/>
    </location>
</feature>
<dbReference type="PANTHER" id="PTHR23151:SF90">
    <property type="entry name" value="DIHYDROLIPOYLLYSINE-RESIDUE ACETYLTRANSFERASE COMPONENT OF PYRUVATE DEHYDROGENASE COMPLEX, MITOCHONDRIAL-RELATED"/>
    <property type="match status" value="1"/>
</dbReference>
<dbReference type="Pfam" id="PF02817">
    <property type="entry name" value="E3_binding"/>
    <property type="match status" value="1"/>
</dbReference>
<feature type="domain" description="Lipoyl-binding" evidence="6">
    <location>
        <begin position="83"/>
        <end position="159"/>
    </location>
</feature>
<dbReference type="PROSITE" id="PS50968">
    <property type="entry name" value="BIOTINYL_LIPOYL"/>
    <property type="match status" value="2"/>
</dbReference>
<evidence type="ECO:0000256" key="3">
    <source>
        <dbReference type="ARBA" id="ARBA00022946"/>
    </source>
</evidence>
<name>A0A8K0H437_9ROSA</name>
<dbReference type="Gene3D" id="3.30.559.10">
    <property type="entry name" value="Chloramphenicol acetyltransferase-like domain"/>
    <property type="match status" value="1"/>
</dbReference>
<protein>
    <recommendedName>
        <fullName evidence="4">Dihydrolipoamide acetyltransferase component of pyruvate dehydrogenase complex</fullName>
        <ecNumber evidence="4">2.3.1.-</ecNumber>
    </recommendedName>
</protein>
<dbReference type="AlphaFoldDB" id="A0A8K0H437"/>
<evidence type="ECO:0000259" key="6">
    <source>
        <dbReference type="PROSITE" id="PS50968"/>
    </source>
</evidence>
<evidence type="ECO:0000256" key="4">
    <source>
        <dbReference type="RuleBase" id="RU003423"/>
    </source>
</evidence>
<feature type="domain" description="Lipoyl-binding" evidence="6">
    <location>
        <begin position="208"/>
        <end position="284"/>
    </location>
</feature>
<feature type="region of interest" description="Disordered" evidence="5">
    <location>
        <begin position="165"/>
        <end position="198"/>
    </location>
</feature>
<keyword evidence="2 4" id="KW-0450">Lipoyl</keyword>
<evidence type="ECO:0000313" key="8">
    <source>
        <dbReference type="EMBL" id="KAF3445244.1"/>
    </source>
</evidence>
<dbReference type="InterPro" id="IPR003016">
    <property type="entry name" value="2-oxoA_DH_lipoyl-BS"/>
</dbReference>
<dbReference type="Pfam" id="PF00364">
    <property type="entry name" value="Biotin_lipoyl"/>
    <property type="match status" value="2"/>
</dbReference>
<dbReference type="EC" id="2.3.1.-" evidence="4"/>
<dbReference type="Gene3D" id="2.40.50.100">
    <property type="match status" value="2"/>
</dbReference>
<keyword evidence="9" id="KW-1185">Reference proteome</keyword>
<reference evidence="8" key="1">
    <citation type="submission" date="2020-03" db="EMBL/GenBank/DDBJ databases">
        <title>A high-quality chromosome-level genome assembly of a woody plant with both climbing and erect habits, Rhamnella rubrinervis.</title>
        <authorList>
            <person name="Lu Z."/>
            <person name="Yang Y."/>
            <person name="Zhu X."/>
            <person name="Sun Y."/>
        </authorList>
    </citation>
    <scope>NUCLEOTIDE SEQUENCE</scope>
    <source>
        <strain evidence="8">BYM</strain>
        <tissue evidence="8">Leaf</tissue>
    </source>
</reference>
<dbReference type="InterPro" id="IPR001078">
    <property type="entry name" value="2-oxoacid_DH_actylTfrase"/>
</dbReference>
<dbReference type="PANTHER" id="PTHR23151">
    <property type="entry name" value="DIHYDROLIPOAMIDE ACETYL/SUCCINYL-TRANSFERASE-RELATED"/>
    <property type="match status" value="1"/>
</dbReference>
<dbReference type="FunFam" id="2.40.50.100:FF:000010">
    <property type="entry name" value="Acetyltransferase component of pyruvate dehydrogenase complex"/>
    <property type="match status" value="2"/>
</dbReference>
<dbReference type="GO" id="GO:0005739">
    <property type="term" value="C:mitochondrion"/>
    <property type="evidence" value="ECO:0007669"/>
    <property type="project" value="TreeGrafter"/>
</dbReference>
<comment type="cofactor">
    <cofactor evidence="4">
        <name>(R)-lipoate</name>
        <dbReference type="ChEBI" id="CHEBI:83088"/>
    </cofactor>
</comment>
<dbReference type="OrthoDB" id="537444at2759"/>
<dbReference type="InterPro" id="IPR045257">
    <property type="entry name" value="E2/Pdx1"/>
</dbReference>
<dbReference type="SUPFAM" id="SSF47005">
    <property type="entry name" value="Peripheral subunit-binding domain of 2-oxo acid dehydrogenase complex"/>
    <property type="match status" value="1"/>
</dbReference>
<evidence type="ECO:0000259" key="7">
    <source>
        <dbReference type="PROSITE" id="PS51826"/>
    </source>
</evidence>
<gene>
    <name evidence="8" type="ORF">FNV43_RR14938</name>
</gene>
<dbReference type="SUPFAM" id="SSF51230">
    <property type="entry name" value="Single hybrid motif"/>
    <property type="match status" value="2"/>
</dbReference>
<evidence type="ECO:0000256" key="2">
    <source>
        <dbReference type="ARBA" id="ARBA00022823"/>
    </source>
</evidence>